<dbReference type="Pfam" id="PF14244">
    <property type="entry name" value="Retrotran_gag_3"/>
    <property type="match status" value="1"/>
</dbReference>
<dbReference type="PANTHER" id="PTHR37610">
    <property type="entry name" value="CCHC-TYPE DOMAIN-CONTAINING PROTEIN"/>
    <property type="match status" value="1"/>
</dbReference>
<feature type="domain" description="Retrotransposon Copia-like N-terminal" evidence="2">
    <location>
        <begin position="32"/>
        <end position="78"/>
    </location>
</feature>
<organism evidence="3 4">
    <name type="scientific">Rubroshorea leprosula</name>
    <dbReference type="NCBI Taxonomy" id="152421"/>
    <lineage>
        <taxon>Eukaryota</taxon>
        <taxon>Viridiplantae</taxon>
        <taxon>Streptophyta</taxon>
        <taxon>Embryophyta</taxon>
        <taxon>Tracheophyta</taxon>
        <taxon>Spermatophyta</taxon>
        <taxon>Magnoliopsida</taxon>
        <taxon>eudicotyledons</taxon>
        <taxon>Gunneridae</taxon>
        <taxon>Pentapetalae</taxon>
        <taxon>rosids</taxon>
        <taxon>malvids</taxon>
        <taxon>Malvales</taxon>
        <taxon>Dipterocarpaceae</taxon>
        <taxon>Rubroshorea</taxon>
    </lineage>
</organism>
<protein>
    <recommendedName>
        <fullName evidence="2">Retrotransposon Copia-like N-terminal domain-containing protein</fullName>
    </recommendedName>
</protein>
<proteinExistence type="predicted"/>
<evidence type="ECO:0000313" key="4">
    <source>
        <dbReference type="Proteomes" id="UP001054252"/>
    </source>
</evidence>
<gene>
    <name evidence="3" type="ORF">SLEP1_g54116</name>
</gene>
<evidence type="ECO:0000313" key="3">
    <source>
        <dbReference type="EMBL" id="GKV47196.1"/>
    </source>
</evidence>
<dbReference type="AlphaFoldDB" id="A0AAV5MBE4"/>
<keyword evidence="4" id="KW-1185">Reference proteome</keyword>
<sequence>MSGGEDLPKKPTAPKDTFSSETDSSTSPFYLHHSDSPGIVLVTQPLTGDNYPSWNRAMTMALEAKNKLGFVDGTINEPTSNSTLFTIWSRCNSMVLSWILNALSKDIANSVVFMKTACNVWINLKDRFSQFNAPWIFEI</sequence>
<accession>A0AAV5MBE4</accession>
<feature type="compositionally biased region" description="Low complexity" evidence="1">
    <location>
        <begin position="16"/>
        <end position="27"/>
    </location>
</feature>
<comment type="caution">
    <text evidence="3">The sequence shown here is derived from an EMBL/GenBank/DDBJ whole genome shotgun (WGS) entry which is preliminary data.</text>
</comment>
<dbReference type="EMBL" id="BPVZ01000223">
    <property type="protein sequence ID" value="GKV47196.1"/>
    <property type="molecule type" value="Genomic_DNA"/>
</dbReference>
<evidence type="ECO:0000259" key="2">
    <source>
        <dbReference type="Pfam" id="PF14244"/>
    </source>
</evidence>
<reference evidence="3 4" key="1">
    <citation type="journal article" date="2021" name="Commun. Biol.">
        <title>The genome of Shorea leprosula (Dipterocarpaceae) highlights the ecological relevance of drought in aseasonal tropical rainforests.</title>
        <authorList>
            <person name="Ng K.K.S."/>
            <person name="Kobayashi M.J."/>
            <person name="Fawcett J.A."/>
            <person name="Hatakeyama M."/>
            <person name="Paape T."/>
            <person name="Ng C.H."/>
            <person name="Ang C.C."/>
            <person name="Tnah L.H."/>
            <person name="Lee C.T."/>
            <person name="Nishiyama T."/>
            <person name="Sese J."/>
            <person name="O'Brien M.J."/>
            <person name="Copetti D."/>
            <person name="Mohd Noor M.I."/>
            <person name="Ong R.C."/>
            <person name="Putra M."/>
            <person name="Sireger I.Z."/>
            <person name="Indrioko S."/>
            <person name="Kosugi Y."/>
            <person name="Izuno A."/>
            <person name="Isagi Y."/>
            <person name="Lee S.L."/>
            <person name="Shimizu K.K."/>
        </authorList>
    </citation>
    <scope>NUCLEOTIDE SEQUENCE [LARGE SCALE GENOMIC DNA]</scope>
    <source>
        <strain evidence="3">214</strain>
    </source>
</reference>
<dbReference type="Proteomes" id="UP001054252">
    <property type="component" value="Unassembled WGS sequence"/>
</dbReference>
<name>A0AAV5MBE4_9ROSI</name>
<dbReference type="PANTHER" id="PTHR37610:SF97">
    <property type="entry name" value="RETROTRANSPOSON GAG DOMAIN-CONTAINING PROTEIN"/>
    <property type="match status" value="1"/>
</dbReference>
<dbReference type="InterPro" id="IPR029472">
    <property type="entry name" value="Copia-like_N"/>
</dbReference>
<feature type="region of interest" description="Disordered" evidence="1">
    <location>
        <begin position="1"/>
        <end position="30"/>
    </location>
</feature>
<evidence type="ECO:0000256" key="1">
    <source>
        <dbReference type="SAM" id="MobiDB-lite"/>
    </source>
</evidence>